<protein>
    <submittedName>
        <fullName evidence="2">DNA polymerase III subunit beta</fullName>
    </submittedName>
</protein>
<evidence type="ECO:0000313" key="2">
    <source>
        <dbReference type="EMBL" id="AST91203.1"/>
    </source>
</evidence>
<dbReference type="RefSeq" id="WP_066411549.1">
    <property type="nucleotide sequence ID" value="NZ_CP018866.1"/>
</dbReference>
<accession>A0A223KPE5</accession>
<organism evidence="2 3">
    <name type="scientific">Sutcliffiella cohnii</name>
    <dbReference type="NCBI Taxonomy" id="33932"/>
    <lineage>
        <taxon>Bacteria</taxon>
        <taxon>Bacillati</taxon>
        <taxon>Bacillota</taxon>
        <taxon>Bacilli</taxon>
        <taxon>Bacillales</taxon>
        <taxon>Bacillaceae</taxon>
        <taxon>Sutcliffiella</taxon>
    </lineage>
</organism>
<dbReference type="STRING" id="1314751.GCA_001591425_00464"/>
<dbReference type="InterPro" id="IPR041633">
    <property type="entry name" value="Polbeta"/>
</dbReference>
<dbReference type="KEGG" id="bcoh:BC6307_07885"/>
<keyword evidence="3" id="KW-1185">Reference proteome</keyword>
<dbReference type="SUPFAM" id="SSF81301">
    <property type="entry name" value="Nucleotidyltransferase"/>
    <property type="match status" value="1"/>
</dbReference>
<evidence type="ECO:0000313" key="3">
    <source>
        <dbReference type="Proteomes" id="UP000215224"/>
    </source>
</evidence>
<proteinExistence type="predicted"/>
<dbReference type="EMBL" id="CP018866">
    <property type="protein sequence ID" value="AST91203.1"/>
    <property type="molecule type" value="Genomic_DNA"/>
</dbReference>
<dbReference type="CDD" id="cd05403">
    <property type="entry name" value="NT_KNTase_like"/>
    <property type="match status" value="1"/>
</dbReference>
<gene>
    <name evidence="2" type="ORF">BC6307_07885</name>
</gene>
<dbReference type="Proteomes" id="UP000215224">
    <property type="component" value="Chromosome"/>
</dbReference>
<evidence type="ECO:0000259" key="1">
    <source>
        <dbReference type="Pfam" id="PF18765"/>
    </source>
</evidence>
<reference evidence="2 3" key="1">
    <citation type="submission" date="2016-12" db="EMBL/GenBank/DDBJ databases">
        <title>The whole genome sequencing and assembly of Bacillus cohnii DSM 6307T strain.</title>
        <authorList>
            <person name="Lee Y.-J."/>
            <person name="Yi H."/>
            <person name="Bahn Y.-S."/>
            <person name="Kim J.F."/>
            <person name="Lee D.-W."/>
        </authorList>
    </citation>
    <scope>NUCLEOTIDE SEQUENCE [LARGE SCALE GENOMIC DNA]</scope>
    <source>
        <strain evidence="2 3">DSM 6307</strain>
    </source>
</reference>
<sequence length="257" mass="30217">MLIEEAIQSITNSFKQDKRVQSIFLKGSIGRGEQDEHSDIDMYCLVNEEDVDEFNESRLQHLESYNPLLFHDEIFIIAPQIIALYENLVHVDLFTVTEQTLIEKDYIKVLYDPKNKLQKYKQNQNLVLSESEFQDAVDDVAWFLFQYKKSSERGNDLWSVHMLHYVMTNLSRVLLHRYNSNRAQLGLKTMESSLPREMLQLTQQIYENITPNKHRQAVILICELLLKESSWVFSNVDNPSKIKPLWDRVVSSFLEGK</sequence>
<dbReference type="Pfam" id="PF18765">
    <property type="entry name" value="Polbeta"/>
    <property type="match status" value="1"/>
</dbReference>
<feature type="domain" description="Polymerase beta nucleotidyltransferase" evidence="1">
    <location>
        <begin position="8"/>
        <end position="56"/>
    </location>
</feature>
<name>A0A223KPE5_9BACI</name>
<dbReference type="Gene3D" id="3.30.460.10">
    <property type="entry name" value="Beta Polymerase, domain 2"/>
    <property type="match status" value="1"/>
</dbReference>
<dbReference type="AlphaFoldDB" id="A0A223KPE5"/>
<dbReference type="InterPro" id="IPR043519">
    <property type="entry name" value="NT_sf"/>
</dbReference>